<gene>
    <name evidence="3" type="ORF">PSNMU_V1.4_AUG-EV-PASAV3_0077370</name>
</gene>
<evidence type="ECO:0000313" key="4">
    <source>
        <dbReference type="Proteomes" id="UP000291116"/>
    </source>
</evidence>
<dbReference type="OrthoDB" id="53264at2759"/>
<feature type="region of interest" description="Disordered" evidence="2">
    <location>
        <begin position="216"/>
        <end position="275"/>
    </location>
</feature>
<evidence type="ECO:0000256" key="2">
    <source>
        <dbReference type="SAM" id="MobiDB-lite"/>
    </source>
</evidence>
<name>A0A448ZFP5_9STRA</name>
<proteinExistence type="predicted"/>
<feature type="compositionally biased region" description="Basic and acidic residues" evidence="2">
    <location>
        <begin position="124"/>
        <end position="134"/>
    </location>
</feature>
<reference evidence="3 4" key="1">
    <citation type="submission" date="2019-01" db="EMBL/GenBank/DDBJ databases">
        <authorList>
            <person name="Ferrante I. M."/>
        </authorList>
    </citation>
    <scope>NUCLEOTIDE SEQUENCE [LARGE SCALE GENOMIC DNA]</scope>
    <source>
        <strain evidence="3 4">B856</strain>
    </source>
</reference>
<protein>
    <submittedName>
        <fullName evidence="3">Uncharacterized protein</fullName>
    </submittedName>
</protein>
<evidence type="ECO:0000256" key="1">
    <source>
        <dbReference type="SAM" id="Coils"/>
    </source>
</evidence>
<feature type="compositionally biased region" description="Polar residues" evidence="2">
    <location>
        <begin position="672"/>
        <end position="681"/>
    </location>
</feature>
<dbReference type="PANTHER" id="PTHR43941">
    <property type="entry name" value="STRUCTURAL MAINTENANCE OF CHROMOSOMES PROTEIN 2"/>
    <property type="match status" value="1"/>
</dbReference>
<feature type="region of interest" description="Disordered" evidence="2">
    <location>
        <begin position="1"/>
        <end position="150"/>
    </location>
</feature>
<keyword evidence="4" id="KW-1185">Reference proteome</keyword>
<accession>A0A448ZFP5</accession>
<feature type="coiled-coil region" evidence="1">
    <location>
        <begin position="716"/>
        <end position="880"/>
    </location>
</feature>
<feature type="region of interest" description="Disordered" evidence="2">
    <location>
        <begin position="1606"/>
        <end position="1645"/>
    </location>
</feature>
<dbReference type="Gene3D" id="1.10.287.1490">
    <property type="match status" value="1"/>
</dbReference>
<feature type="compositionally biased region" description="Polar residues" evidence="2">
    <location>
        <begin position="1536"/>
        <end position="1552"/>
    </location>
</feature>
<feature type="coiled-coil region" evidence="1">
    <location>
        <begin position="1476"/>
        <end position="1524"/>
    </location>
</feature>
<feature type="compositionally biased region" description="Polar residues" evidence="2">
    <location>
        <begin position="64"/>
        <end position="77"/>
    </location>
</feature>
<feature type="compositionally biased region" description="Basic and acidic residues" evidence="2">
    <location>
        <begin position="610"/>
        <end position="627"/>
    </location>
</feature>
<feature type="compositionally biased region" description="Low complexity" evidence="2">
    <location>
        <begin position="1559"/>
        <end position="1577"/>
    </location>
</feature>
<feature type="compositionally biased region" description="Polar residues" evidence="2">
    <location>
        <begin position="44"/>
        <end position="56"/>
    </location>
</feature>
<evidence type="ECO:0000313" key="3">
    <source>
        <dbReference type="EMBL" id="VEU40840.1"/>
    </source>
</evidence>
<feature type="region of interest" description="Disordered" evidence="2">
    <location>
        <begin position="1279"/>
        <end position="1301"/>
    </location>
</feature>
<feature type="compositionally biased region" description="Basic and acidic residues" evidence="2">
    <location>
        <begin position="682"/>
        <end position="700"/>
    </location>
</feature>
<dbReference type="Proteomes" id="UP000291116">
    <property type="component" value="Unassembled WGS sequence"/>
</dbReference>
<feature type="region of interest" description="Disordered" evidence="2">
    <location>
        <begin position="1533"/>
        <end position="1594"/>
    </location>
</feature>
<feature type="compositionally biased region" description="Low complexity" evidence="2">
    <location>
        <begin position="94"/>
        <end position="111"/>
    </location>
</feature>
<dbReference type="EMBL" id="CAACVS010000312">
    <property type="protein sequence ID" value="VEU40840.1"/>
    <property type="molecule type" value="Genomic_DNA"/>
</dbReference>
<sequence length="1666" mass="191695">MVSRTPRHSSQPRPTMPHKAASSDAWDRANAVLSANGGGHLQRRSQSTVRYQSNGRSAGLSGTRPGSTRHLQSQPRSNLRPRAISANRLRQDPTGTNSGHNNANNGGNNSGNHDDPSSVARQILDLRERRETNTRNKRPQMNRPPSAIPSHITALVPQKSGGTSPTAGGLGLKPVGSMLSQEEIQAEERLRQAETKIGGMLQDLEELKFFQEIEMETPGPSTPRTPGRNLKANGPPTSIRASSPARAGGRLPPPPPANKNTKGGGLETYKPLSPRSIARLDRNSLELECQTIVRKLQILEQERFSHQATIEMYEITLQEHDNDKTKIQRLETELKKVSTELRKQLYNIQKGKESLVKEYEEKLQTNLKKLHRTQEKADAYHADLNAARNSTQKLEIDVEKYRAMAAKEKEQVDTLLSNEETLQLQLTEARNLNATLVKKVEKKRSEVSGLKEDLSNSTKLMEESNRDLEDAHASQITLLEQQLNMSKDRYTRLEQECTERNASLVEKENELNEAKIQHSEYEHKINDMMVEMETLRRAENEAQTTRMDYENKIVDMSAEMEALRVEADARFEEGKKATRNQEKRTAQKLVAERAKASREYEHRLKAMQEQLRHQTDRHHKEIEETRIRNQKNLESMKEELREEIRMTEGDKVSRLEAELASLKRTSEEEKMSLSTRLQDAQQKSRDAAEDFQRQDQTRQQELDHLHSRLNSYFNEFTEKDNQISRLKERLEESKRTHDDMEEVQKDQAEELKKNATLLETEQTKLMETERKLKDEIATMQSAHSKLENEMVTDIEDLRDQVEKGRRKLKAAEEEVETTNLNLKQAQSELEKLRDDLKSERYRAEGFESESGKLKRALSDMSKLEDDVYDLKRSLSLAENDKKKAQDDYFEMKSAYESSRSKVLELEQKYSLSEEDFTSRLETKEKLLERLEKTVKNLEFDLDREHGESSNLRRSIKELKSGIERNESDLRILRADNEQLREENENTMKGISRDIGKKDDHLREAVQRYTRTIAELETKLEEETQTRVELEDRLASARDELEDKQQETQQIVQRHTKTAATLENKFGSAYKERDQVKNELEQAKKDLLKKEVELREALSKYRADITALKSVKQEHNEYRDLSQSTREELQRKEDQIIDMEQAIIDLRSNLELQSTENKDMKISLERKETELKQRKDQINELVTKYTDKIAVLEAKLDEHSAAMTSTGGKVETVQAQADRKDDKIRELLKSTAEMEAKLEAATRSKENARLKAESLSKELDEKESKLRSFEVERIELETKLHTQSRSKDEARSKMSELSSRLERKERELRQVSDRYKIYVMELESKLDQGTDTKHHLQLEIDQLRNNLDSASSVSSEALELRQKVNALEATVANSRESIESLEQKLEEASASRKEISTSLKKANSEKAEVIAALEGVINEVQNREDEIESLSELLQRRDEELQHAKIIATKALASAKDIQKRYKHKDANEHSGIMGRMDEVNEDIDRLRTENETQQRKIFSLERDLKDKKLECKRLKDQLRQFDGRQMRENVKDDISAVSTQSTEFTNFSNPPNSEMAVEGQLQLSSQMSMDSGSFSPSNRVQNTSSRSDDGFSGHADFASVEEHFSKDSFDSQVGDTEWQDFDDGNGSGFDSTASDQQSAVKAKVERDALRKYVRQRYSSRGQKSSY</sequence>
<feature type="compositionally biased region" description="Low complexity" evidence="2">
    <location>
        <begin position="217"/>
        <end position="228"/>
    </location>
</feature>
<organism evidence="3 4">
    <name type="scientific">Pseudo-nitzschia multistriata</name>
    <dbReference type="NCBI Taxonomy" id="183589"/>
    <lineage>
        <taxon>Eukaryota</taxon>
        <taxon>Sar</taxon>
        <taxon>Stramenopiles</taxon>
        <taxon>Ochrophyta</taxon>
        <taxon>Bacillariophyta</taxon>
        <taxon>Bacillariophyceae</taxon>
        <taxon>Bacillariophycidae</taxon>
        <taxon>Bacillariales</taxon>
        <taxon>Bacillariaceae</taxon>
        <taxon>Pseudo-nitzschia</taxon>
    </lineage>
</organism>
<feature type="region of interest" description="Disordered" evidence="2">
    <location>
        <begin position="663"/>
        <end position="700"/>
    </location>
</feature>
<feature type="region of interest" description="Disordered" evidence="2">
    <location>
        <begin position="610"/>
        <end position="634"/>
    </location>
</feature>
<keyword evidence="1" id="KW-0175">Coiled coil</keyword>